<comment type="caution">
    <text evidence="7">The sequence shown here is derived from an EMBL/GenBank/DDBJ whole genome shotgun (WGS) entry which is preliminary data.</text>
</comment>
<dbReference type="InterPro" id="IPR003439">
    <property type="entry name" value="ABC_transporter-like_ATP-bd"/>
</dbReference>
<dbReference type="InterPro" id="IPR017871">
    <property type="entry name" value="ABC_transporter-like_CS"/>
</dbReference>
<feature type="region of interest" description="Disordered" evidence="5">
    <location>
        <begin position="264"/>
        <end position="304"/>
    </location>
</feature>
<feature type="domain" description="ABC transporter" evidence="6">
    <location>
        <begin position="340"/>
        <end position="538"/>
    </location>
</feature>
<evidence type="ECO:0000256" key="1">
    <source>
        <dbReference type="ARBA" id="ARBA00022475"/>
    </source>
</evidence>
<dbReference type="PANTHER" id="PTHR19211:SF6">
    <property type="entry name" value="BLL7188 PROTEIN"/>
    <property type="match status" value="1"/>
</dbReference>
<evidence type="ECO:0000313" key="7">
    <source>
        <dbReference type="EMBL" id="GGY04488.1"/>
    </source>
</evidence>
<dbReference type="AlphaFoldDB" id="A0A918NXK8"/>
<dbReference type="FunFam" id="3.40.50.300:FF:001320">
    <property type="entry name" value="Heme ABC transporter ATP-binding protein"/>
    <property type="match status" value="1"/>
</dbReference>
<dbReference type="EMBL" id="BMYX01000001">
    <property type="protein sequence ID" value="GGY04488.1"/>
    <property type="molecule type" value="Genomic_DNA"/>
</dbReference>
<reference evidence="7" key="2">
    <citation type="submission" date="2020-09" db="EMBL/GenBank/DDBJ databases">
        <authorList>
            <person name="Sun Q."/>
            <person name="Kim S."/>
        </authorList>
    </citation>
    <scope>NUCLEOTIDE SEQUENCE</scope>
    <source>
        <strain evidence="7">KCTC 32182</strain>
    </source>
</reference>
<dbReference type="Gene3D" id="3.40.50.300">
    <property type="entry name" value="P-loop containing nucleotide triphosphate hydrolases"/>
    <property type="match status" value="2"/>
</dbReference>
<gene>
    <name evidence="7" type="ORF">GCM10011289_03750</name>
</gene>
<feature type="domain" description="ABC transporter" evidence="6">
    <location>
        <begin position="6"/>
        <end position="238"/>
    </location>
</feature>
<evidence type="ECO:0000256" key="2">
    <source>
        <dbReference type="ARBA" id="ARBA00022737"/>
    </source>
</evidence>
<dbReference type="PROSITE" id="PS00211">
    <property type="entry name" value="ABC_TRANSPORTER_1"/>
    <property type="match status" value="1"/>
</dbReference>
<proteinExistence type="predicted"/>
<accession>A0A918NXK8</accession>
<reference evidence="7" key="1">
    <citation type="journal article" date="2014" name="Int. J. Syst. Evol. Microbiol.">
        <title>Complete genome sequence of Corynebacterium casei LMG S-19264T (=DSM 44701T), isolated from a smear-ripened cheese.</title>
        <authorList>
            <consortium name="US DOE Joint Genome Institute (JGI-PGF)"/>
            <person name="Walter F."/>
            <person name="Albersmeier A."/>
            <person name="Kalinowski J."/>
            <person name="Ruckert C."/>
        </authorList>
    </citation>
    <scope>NUCLEOTIDE SEQUENCE</scope>
    <source>
        <strain evidence="7">KCTC 32182</strain>
    </source>
</reference>
<keyword evidence="1" id="KW-0472">Membrane</keyword>
<keyword evidence="8" id="KW-1185">Reference proteome</keyword>
<dbReference type="GO" id="GO:0005524">
    <property type="term" value="F:ATP binding"/>
    <property type="evidence" value="ECO:0007669"/>
    <property type="project" value="UniProtKB-KW"/>
</dbReference>
<dbReference type="CDD" id="cd03221">
    <property type="entry name" value="ABCF_EF-3"/>
    <property type="match status" value="1"/>
</dbReference>
<dbReference type="GO" id="GO:0016887">
    <property type="term" value="F:ATP hydrolysis activity"/>
    <property type="evidence" value="ECO:0007669"/>
    <property type="project" value="InterPro"/>
</dbReference>
<dbReference type="InterPro" id="IPR050611">
    <property type="entry name" value="ABCF"/>
</dbReference>
<dbReference type="SUPFAM" id="SSF52540">
    <property type="entry name" value="P-loop containing nucleoside triphosphate hydrolases"/>
    <property type="match status" value="2"/>
</dbReference>
<organism evidence="7 8">
    <name type="scientific">Paludibacterium paludis</name>
    <dbReference type="NCBI Taxonomy" id="1225769"/>
    <lineage>
        <taxon>Bacteria</taxon>
        <taxon>Pseudomonadati</taxon>
        <taxon>Pseudomonadota</taxon>
        <taxon>Betaproteobacteria</taxon>
        <taxon>Neisseriales</taxon>
        <taxon>Chromobacteriaceae</taxon>
        <taxon>Paludibacterium</taxon>
    </lineage>
</organism>
<evidence type="ECO:0000256" key="3">
    <source>
        <dbReference type="ARBA" id="ARBA00022741"/>
    </source>
</evidence>
<dbReference type="SMART" id="SM00382">
    <property type="entry name" value="AAA"/>
    <property type="match status" value="2"/>
</dbReference>
<dbReference type="PROSITE" id="PS50893">
    <property type="entry name" value="ABC_TRANSPORTER_2"/>
    <property type="match status" value="2"/>
</dbReference>
<protein>
    <submittedName>
        <fullName evidence="7">ABC transporter ATP-binding protein</fullName>
    </submittedName>
</protein>
<dbReference type="RefSeq" id="WP_189530536.1">
    <property type="nucleotide sequence ID" value="NZ_BMYX01000001.1"/>
</dbReference>
<keyword evidence="1" id="KW-1003">Cell membrane</keyword>
<sequence>MAHPLLTLEDVSFILPDGTVLFSGLSEQFDSRRTGLVGRNGIGKSVLAQLLADVLPPSSGRYLRIGTTHYLAQRITPADHDTVADLAGTGAILDALERIEAGGTDTADFATLDGRWDIRQRLERMLAELDLPHLHPRSLASRLSGGEAMRVALAGALLSDADFLILDEPTNHLDILQRQKLAEGLARWPKGLLVISHDRTLLDTMSRTVELSAQGLRSYGGAYSFYQECKTQERDAAVRHLEQCRHERKQEETALREERERLAQRQAKGRRLGQEANQANILLGRQKERSEQSAGKLRQRQEAAREAMARQIREAASRLDEETAIALLAPDSAIAPQQRVVTLDGLVLPFAPAAMQRLSLFLAGPRRVGIVGPNGCGKTTLLKVLAGHLAPLGGVCERHVECAVLDQQLTSLDPSRPVLAQLLDANPRAGEAALRTRLAQLGLGAGAIVRPSGSLSGGERLKAALALALYAAPPARLLLLDEPGNHLDLDALRSLETMLGQFRGALLVVSHDEAFLGRIGLTDRLRATPDGWRLEPWPDRVPE</sequence>
<dbReference type="Pfam" id="PF00005">
    <property type="entry name" value="ABC_tran"/>
    <property type="match status" value="2"/>
</dbReference>
<keyword evidence="3" id="KW-0547">Nucleotide-binding</keyword>
<dbReference type="Proteomes" id="UP000645257">
    <property type="component" value="Unassembled WGS sequence"/>
</dbReference>
<evidence type="ECO:0000256" key="4">
    <source>
        <dbReference type="ARBA" id="ARBA00022840"/>
    </source>
</evidence>
<keyword evidence="4 7" id="KW-0067">ATP-binding</keyword>
<name>A0A918NXK8_9NEIS</name>
<dbReference type="InterPro" id="IPR027417">
    <property type="entry name" value="P-loop_NTPase"/>
</dbReference>
<evidence type="ECO:0000313" key="8">
    <source>
        <dbReference type="Proteomes" id="UP000645257"/>
    </source>
</evidence>
<evidence type="ECO:0000256" key="5">
    <source>
        <dbReference type="SAM" id="MobiDB-lite"/>
    </source>
</evidence>
<dbReference type="PANTHER" id="PTHR19211">
    <property type="entry name" value="ATP-BINDING TRANSPORT PROTEIN-RELATED"/>
    <property type="match status" value="1"/>
</dbReference>
<keyword evidence="2" id="KW-0677">Repeat</keyword>
<evidence type="ECO:0000259" key="6">
    <source>
        <dbReference type="PROSITE" id="PS50893"/>
    </source>
</evidence>
<dbReference type="InterPro" id="IPR003593">
    <property type="entry name" value="AAA+_ATPase"/>
</dbReference>